<feature type="region of interest" description="Disordered" evidence="1">
    <location>
        <begin position="161"/>
        <end position="189"/>
    </location>
</feature>
<accession>A0ABN9RGU3</accession>
<gene>
    <name evidence="2" type="ORF">PCOR1329_LOCUS20625</name>
</gene>
<evidence type="ECO:0000313" key="2">
    <source>
        <dbReference type="EMBL" id="CAK0818284.1"/>
    </source>
</evidence>
<reference evidence="2" key="1">
    <citation type="submission" date="2023-10" db="EMBL/GenBank/DDBJ databases">
        <authorList>
            <person name="Chen Y."/>
            <person name="Shah S."/>
            <person name="Dougan E. K."/>
            <person name="Thang M."/>
            <person name="Chan C."/>
        </authorList>
    </citation>
    <scope>NUCLEOTIDE SEQUENCE [LARGE SCALE GENOMIC DNA]</scope>
</reference>
<evidence type="ECO:0000313" key="3">
    <source>
        <dbReference type="Proteomes" id="UP001189429"/>
    </source>
</evidence>
<protein>
    <submittedName>
        <fullName evidence="2">Uncharacterized protein</fullName>
    </submittedName>
</protein>
<feature type="non-terminal residue" evidence="2">
    <location>
        <position position="1"/>
    </location>
</feature>
<keyword evidence="3" id="KW-1185">Reference proteome</keyword>
<dbReference type="Proteomes" id="UP001189429">
    <property type="component" value="Unassembled WGS sequence"/>
</dbReference>
<feature type="compositionally biased region" description="Low complexity" evidence="1">
    <location>
        <begin position="580"/>
        <end position="590"/>
    </location>
</feature>
<sequence length="715" mass="78593">MAAPRMVANEAVLTKDYTTAFLHAHSRAKLPLDEMLGSLKAAPYQISPDDLARGSPLIEELLSIGLKNGVIYPSRFEQGLRDAILENRSAMKAEGQSAELKIIQIRTHVSNLLTQLRNWKRETTGVYTKKVTKTAGLKRKASSAQQVLINTLVSKLDWSSEENASRATSVEPAGSRASSPEPPPGTEATRIHQSLRGESSSGLPLCFQKYLENLRADSRDHLYYASLHVTIPVAIPLANTQASPVPETPPAMETPHKAADVTVGAAADVSKLTPILDAKTRKDNVLTSRYGGDDKDPLLQDLKLSGPTNEANPRCEFVAKNVSTGKRVHVLTVNRNRDGRKFASAAKKFKAFYVNVEGADPKKPEEPRGWTAKAQRSSKSATPAIEDGHAGDAATELDVSPNTRQQRCVFEGMLPTLSKEVRDKWEELSSKKGVKGIQQLKNALRNSVVHKDATYELSTSNLRDVKATDFLNVTKTVTQSRSETGMTHSALEAKFHFNGAKLQAAKDRGDVWHETDSDGDEMWYEKKKIRSVTDAVEKKSEFKKDHSMKDMAELKQMIQDSCATNKAWLQKAIGRGKKGSGPSSSRAAPSTKGVVTYETMQVMQGAWDASTQLTADAGLLAQRIKRDRTESQINHERADNVMQLLKDCVQPSSVLLANLGKPMTSLDLTECEDNLKECAKLFLLLEQAHQELIMSSGLSKKDKKKTSARLAEIKN</sequence>
<comment type="caution">
    <text evidence="2">The sequence shown here is derived from an EMBL/GenBank/DDBJ whole genome shotgun (WGS) entry which is preliminary data.</text>
</comment>
<name>A0ABN9RGU3_9DINO</name>
<feature type="region of interest" description="Disordered" evidence="1">
    <location>
        <begin position="573"/>
        <end position="592"/>
    </location>
</feature>
<evidence type="ECO:0000256" key="1">
    <source>
        <dbReference type="SAM" id="MobiDB-lite"/>
    </source>
</evidence>
<feature type="region of interest" description="Disordered" evidence="1">
    <location>
        <begin position="360"/>
        <end position="401"/>
    </location>
</feature>
<dbReference type="EMBL" id="CAUYUJ010006685">
    <property type="protein sequence ID" value="CAK0818284.1"/>
    <property type="molecule type" value="Genomic_DNA"/>
</dbReference>
<proteinExistence type="predicted"/>
<feature type="non-terminal residue" evidence="2">
    <location>
        <position position="715"/>
    </location>
</feature>
<organism evidence="2 3">
    <name type="scientific">Prorocentrum cordatum</name>
    <dbReference type="NCBI Taxonomy" id="2364126"/>
    <lineage>
        <taxon>Eukaryota</taxon>
        <taxon>Sar</taxon>
        <taxon>Alveolata</taxon>
        <taxon>Dinophyceae</taxon>
        <taxon>Prorocentrales</taxon>
        <taxon>Prorocentraceae</taxon>
        <taxon>Prorocentrum</taxon>
    </lineage>
</organism>